<dbReference type="GO" id="GO:0007234">
    <property type="term" value="P:osmosensory signaling via phosphorelay pathway"/>
    <property type="evidence" value="ECO:0000318"/>
    <property type="project" value="GO_Central"/>
</dbReference>
<dbReference type="Pfam" id="PF02518">
    <property type="entry name" value="HATPase_c"/>
    <property type="match status" value="1"/>
</dbReference>
<keyword evidence="3 7" id="KW-0808">Transferase</keyword>
<dbReference type="GO" id="GO:0000156">
    <property type="term" value="F:phosphorelay response regulator activity"/>
    <property type="evidence" value="ECO:0000318"/>
    <property type="project" value="GO_Central"/>
</dbReference>
<dbReference type="Gene3D" id="3.30.565.10">
    <property type="entry name" value="Histidine kinase-like ATPase, C-terminal domain"/>
    <property type="match status" value="1"/>
</dbReference>
<evidence type="ECO:0000256" key="3">
    <source>
        <dbReference type="ARBA" id="ARBA00022679"/>
    </source>
</evidence>
<dbReference type="PROSITE" id="PS50109">
    <property type="entry name" value="HIS_KIN"/>
    <property type="match status" value="1"/>
</dbReference>
<dbReference type="InterPro" id="IPR050351">
    <property type="entry name" value="BphY/WalK/GraS-like"/>
</dbReference>
<evidence type="ECO:0000313" key="7">
    <source>
        <dbReference type="EMBL" id="CAD72117.1"/>
    </source>
</evidence>
<dbReference type="PANTHER" id="PTHR42878:SF15">
    <property type="entry name" value="BACTERIOPHYTOCHROME"/>
    <property type="match status" value="1"/>
</dbReference>
<evidence type="ECO:0000259" key="6">
    <source>
        <dbReference type="PROSITE" id="PS50109"/>
    </source>
</evidence>
<dbReference type="eggNOG" id="COG4251">
    <property type="taxonomic scope" value="Bacteria"/>
</dbReference>
<dbReference type="SMART" id="SM00387">
    <property type="entry name" value="HATPase_c"/>
    <property type="match status" value="1"/>
</dbReference>
<dbReference type="InterPro" id="IPR005467">
    <property type="entry name" value="His_kinase_dom"/>
</dbReference>
<feature type="compositionally biased region" description="Polar residues" evidence="5">
    <location>
        <begin position="11"/>
        <end position="26"/>
    </location>
</feature>
<dbReference type="EC" id="2.7.13.3" evidence="2"/>
<dbReference type="GO" id="GO:0030295">
    <property type="term" value="F:protein kinase activator activity"/>
    <property type="evidence" value="ECO:0000318"/>
    <property type="project" value="GO_Central"/>
</dbReference>
<name>Q7UX91_RHOBA</name>
<evidence type="ECO:0000256" key="5">
    <source>
        <dbReference type="SAM" id="MobiDB-lite"/>
    </source>
</evidence>
<evidence type="ECO:0000256" key="1">
    <source>
        <dbReference type="ARBA" id="ARBA00000085"/>
    </source>
</evidence>
<comment type="catalytic activity">
    <reaction evidence="1">
        <text>ATP + protein L-histidine = ADP + protein N-phospho-L-histidine.</text>
        <dbReference type="EC" id="2.7.13.3"/>
    </reaction>
</comment>
<dbReference type="PANTHER" id="PTHR42878">
    <property type="entry name" value="TWO-COMPONENT HISTIDINE KINASE"/>
    <property type="match status" value="1"/>
</dbReference>
<keyword evidence="4 7" id="KW-0418">Kinase</keyword>
<sequence length="267" mass="29245">MLNMSLEPLSDGSTVHSLTESSEESSGPVINTKYLRRLMHDLSAPTRHVAFFSGFVDEALTEPLDLDDARRSLQTVRTAAERMQQLTQMVSLHMKCLELLHSTSKDPSQRYGGDEYSVAELIADIWQRIGGDVAALTIQGDTKTCVLRELMEIPMTQLLRNALIFKAERRPLQVIVAISKTSDVTSVAIQDNGVGFDTQYAEKICEPFECLGTGKDRRDGAGLGLTVATLVIDALSGSLQMESDGQSGTKVTMSWPHHCKKSVSGVE</sequence>
<dbReference type="EMBL" id="BX294135">
    <property type="protein sequence ID" value="CAD72117.1"/>
    <property type="molecule type" value="Genomic_DNA"/>
</dbReference>
<dbReference type="InterPro" id="IPR003594">
    <property type="entry name" value="HATPase_dom"/>
</dbReference>
<evidence type="ECO:0000256" key="4">
    <source>
        <dbReference type="ARBA" id="ARBA00022777"/>
    </source>
</evidence>
<dbReference type="KEGG" id="rba:RB1483"/>
<gene>
    <name evidence="7" type="ordered locus">RB1483</name>
</gene>
<dbReference type="OrthoDB" id="9760752at2"/>
<proteinExistence type="predicted"/>
<dbReference type="SUPFAM" id="SSF55874">
    <property type="entry name" value="ATPase domain of HSP90 chaperone/DNA topoisomerase II/histidine kinase"/>
    <property type="match status" value="1"/>
</dbReference>
<evidence type="ECO:0000313" key="8">
    <source>
        <dbReference type="Proteomes" id="UP000001025"/>
    </source>
</evidence>
<dbReference type="InterPro" id="IPR004358">
    <property type="entry name" value="Sig_transdc_His_kin-like_C"/>
</dbReference>
<accession>Q7UX91</accession>
<dbReference type="InterPro" id="IPR036890">
    <property type="entry name" value="HATPase_C_sf"/>
</dbReference>
<dbReference type="EnsemblBacteria" id="CAD72117">
    <property type="protein sequence ID" value="CAD72117"/>
    <property type="gene ID" value="RB1483"/>
</dbReference>
<dbReference type="STRING" id="243090.RB1483"/>
<evidence type="ECO:0000256" key="2">
    <source>
        <dbReference type="ARBA" id="ARBA00012438"/>
    </source>
</evidence>
<organism evidence="7 8">
    <name type="scientific">Rhodopirellula baltica (strain DSM 10527 / NCIMB 13988 / SH1)</name>
    <dbReference type="NCBI Taxonomy" id="243090"/>
    <lineage>
        <taxon>Bacteria</taxon>
        <taxon>Pseudomonadati</taxon>
        <taxon>Planctomycetota</taxon>
        <taxon>Planctomycetia</taxon>
        <taxon>Pirellulales</taxon>
        <taxon>Pirellulaceae</taxon>
        <taxon>Rhodopirellula</taxon>
    </lineage>
</organism>
<dbReference type="GO" id="GO:0004673">
    <property type="term" value="F:protein histidine kinase activity"/>
    <property type="evidence" value="ECO:0007669"/>
    <property type="project" value="UniProtKB-EC"/>
</dbReference>
<dbReference type="InParanoid" id="Q7UX91"/>
<feature type="domain" description="Histidine kinase" evidence="6">
    <location>
        <begin position="37"/>
        <end position="259"/>
    </location>
</feature>
<dbReference type="PRINTS" id="PR00344">
    <property type="entry name" value="BCTRLSENSOR"/>
</dbReference>
<dbReference type="Proteomes" id="UP000001025">
    <property type="component" value="Chromosome"/>
</dbReference>
<reference evidence="7 8" key="1">
    <citation type="journal article" date="2003" name="Proc. Natl. Acad. Sci. U.S.A.">
        <title>Complete genome sequence of the marine planctomycete Pirellula sp. strain 1.</title>
        <authorList>
            <person name="Gloeckner F.O."/>
            <person name="Kube M."/>
            <person name="Bauer M."/>
            <person name="Teeling H."/>
            <person name="Lombardot T."/>
            <person name="Ludwig W."/>
            <person name="Gade D."/>
            <person name="Beck A."/>
            <person name="Borzym K."/>
            <person name="Heitmann K."/>
            <person name="Rabus R."/>
            <person name="Schlesner H."/>
            <person name="Amann R."/>
            <person name="Reinhardt R."/>
        </authorList>
    </citation>
    <scope>NUCLEOTIDE SEQUENCE [LARGE SCALE GENOMIC DNA]</scope>
    <source>
        <strain evidence="8">DSM 10527 / NCIMB 13988 / SH1</strain>
    </source>
</reference>
<dbReference type="HOGENOM" id="CLU_000445_89_1_0"/>
<protein>
    <recommendedName>
        <fullName evidence="2">histidine kinase</fullName>
        <ecNumber evidence="2">2.7.13.3</ecNumber>
    </recommendedName>
</protein>
<dbReference type="AlphaFoldDB" id="Q7UX91"/>
<feature type="region of interest" description="Disordered" evidence="5">
    <location>
        <begin position="1"/>
        <end position="26"/>
    </location>
</feature>
<keyword evidence="8" id="KW-1185">Reference proteome</keyword>
<dbReference type="PATRIC" id="fig|243090.15.peg.692"/>